<evidence type="ECO:0000256" key="9">
    <source>
        <dbReference type="ARBA" id="ARBA00022840"/>
    </source>
</evidence>
<evidence type="ECO:0000259" key="21">
    <source>
        <dbReference type="PROSITE" id="PS50885"/>
    </source>
</evidence>
<dbReference type="InterPro" id="IPR005467">
    <property type="entry name" value="His_kinase_dom"/>
</dbReference>
<dbReference type="Gene3D" id="1.10.287.130">
    <property type="match status" value="1"/>
</dbReference>
<dbReference type="FunFam" id="3.30.565.10:FF:000010">
    <property type="entry name" value="Sensor histidine kinase RcsC"/>
    <property type="match status" value="1"/>
</dbReference>
<keyword evidence="4 17" id="KW-0597">Phosphoprotein</keyword>
<reference evidence="23 24" key="1">
    <citation type="submission" date="2018-05" db="EMBL/GenBank/DDBJ databases">
        <title>complete genome sequence of Aquabacterium olei NBRC 110486.</title>
        <authorList>
            <person name="Tang B."/>
            <person name="Chang J."/>
            <person name="Zhang L."/>
            <person name="Yang H."/>
        </authorList>
    </citation>
    <scope>NUCLEOTIDE SEQUENCE [LARGE SCALE GENOMIC DNA]</scope>
    <source>
        <strain evidence="23 24">NBRC 110486</strain>
    </source>
</reference>
<evidence type="ECO:0000313" key="24">
    <source>
        <dbReference type="Proteomes" id="UP000244892"/>
    </source>
</evidence>
<dbReference type="Pfam" id="PF01627">
    <property type="entry name" value="Hpt"/>
    <property type="match status" value="1"/>
</dbReference>
<evidence type="ECO:0000256" key="4">
    <source>
        <dbReference type="ARBA" id="ARBA00022553"/>
    </source>
</evidence>
<dbReference type="InterPro" id="IPR036097">
    <property type="entry name" value="HisK_dim/P_sf"/>
</dbReference>
<gene>
    <name evidence="23" type="ORF">DEH84_05070</name>
</gene>
<dbReference type="GO" id="GO:0005524">
    <property type="term" value="F:ATP binding"/>
    <property type="evidence" value="ECO:0007669"/>
    <property type="project" value="UniProtKB-KW"/>
</dbReference>
<dbReference type="InterPro" id="IPR011006">
    <property type="entry name" value="CheY-like_superfamily"/>
</dbReference>
<dbReference type="SMART" id="SM00387">
    <property type="entry name" value="HATPase_c"/>
    <property type="match status" value="1"/>
</dbReference>
<dbReference type="RefSeq" id="WP_109035346.1">
    <property type="nucleotide sequence ID" value="NZ_CP029210.1"/>
</dbReference>
<evidence type="ECO:0000259" key="22">
    <source>
        <dbReference type="PROSITE" id="PS50894"/>
    </source>
</evidence>
<dbReference type="AlphaFoldDB" id="A0A2U8FP83"/>
<dbReference type="Proteomes" id="UP000244892">
    <property type="component" value="Chromosome"/>
</dbReference>
<evidence type="ECO:0000259" key="19">
    <source>
        <dbReference type="PROSITE" id="PS50109"/>
    </source>
</evidence>
<evidence type="ECO:0000256" key="6">
    <source>
        <dbReference type="ARBA" id="ARBA00022729"/>
    </source>
</evidence>
<dbReference type="PROSITE" id="PS50885">
    <property type="entry name" value="HAMP"/>
    <property type="match status" value="1"/>
</dbReference>
<keyword evidence="5" id="KW-0808">Transferase</keyword>
<evidence type="ECO:0000256" key="15">
    <source>
        <dbReference type="ARBA" id="ARBA00070152"/>
    </source>
</evidence>
<proteinExistence type="predicted"/>
<evidence type="ECO:0000256" key="10">
    <source>
        <dbReference type="ARBA" id="ARBA00023012"/>
    </source>
</evidence>
<feature type="transmembrane region" description="Helical" evidence="18">
    <location>
        <begin position="155"/>
        <end position="174"/>
    </location>
</feature>
<dbReference type="InterPro" id="IPR035965">
    <property type="entry name" value="PAS-like_dom_sf"/>
</dbReference>
<organism evidence="23 24">
    <name type="scientific">Aquabacterium olei</name>
    <dbReference type="NCBI Taxonomy" id="1296669"/>
    <lineage>
        <taxon>Bacteria</taxon>
        <taxon>Pseudomonadati</taxon>
        <taxon>Pseudomonadota</taxon>
        <taxon>Betaproteobacteria</taxon>
        <taxon>Burkholderiales</taxon>
        <taxon>Aquabacterium</taxon>
    </lineage>
</organism>
<keyword evidence="18" id="KW-0812">Transmembrane</keyword>
<evidence type="ECO:0000256" key="2">
    <source>
        <dbReference type="ARBA" id="ARBA00004370"/>
    </source>
</evidence>
<dbReference type="PROSITE" id="PS50109">
    <property type="entry name" value="HIS_KIN"/>
    <property type="match status" value="1"/>
</dbReference>
<feature type="modified residue" description="Phosphohistidine" evidence="16">
    <location>
        <position position="998"/>
    </location>
</feature>
<dbReference type="InterPro" id="IPR001789">
    <property type="entry name" value="Sig_transdc_resp-reg_receiver"/>
</dbReference>
<evidence type="ECO:0000256" key="17">
    <source>
        <dbReference type="PROSITE-ProRule" id="PRU00169"/>
    </source>
</evidence>
<dbReference type="FunFam" id="1.10.287.130:FF:000002">
    <property type="entry name" value="Two-component osmosensing histidine kinase"/>
    <property type="match status" value="1"/>
</dbReference>
<dbReference type="PROSITE" id="PS50110">
    <property type="entry name" value="RESPONSE_REGULATORY"/>
    <property type="match status" value="2"/>
</dbReference>
<evidence type="ECO:0000256" key="3">
    <source>
        <dbReference type="ARBA" id="ARBA00012438"/>
    </source>
</evidence>
<keyword evidence="11" id="KW-0843">Virulence</keyword>
<keyword evidence="6" id="KW-0732">Signal</keyword>
<dbReference type="InterPro" id="IPR036890">
    <property type="entry name" value="HATPase_C_sf"/>
</dbReference>
<dbReference type="Gene3D" id="1.20.120.160">
    <property type="entry name" value="HPT domain"/>
    <property type="match status" value="1"/>
</dbReference>
<dbReference type="PANTHER" id="PTHR45339">
    <property type="entry name" value="HYBRID SIGNAL TRANSDUCTION HISTIDINE KINASE J"/>
    <property type="match status" value="1"/>
</dbReference>
<evidence type="ECO:0000256" key="13">
    <source>
        <dbReference type="ARBA" id="ARBA00064003"/>
    </source>
</evidence>
<evidence type="ECO:0000256" key="8">
    <source>
        <dbReference type="ARBA" id="ARBA00022777"/>
    </source>
</evidence>
<comment type="subcellular location">
    <subcellularLocation>
        <location evidence="2">Membrane</location>
    </subcellularLocation>
</comment>
<keyword evidence="8" id="KW-0418">Kinase</keyword>
<feature type="modified residue" description="4-aspartylphosphate" evidence="17">
    <location>
        <position position="847"/>
    </location>
</feature>
<dbReference type="Gene3D" id="3.30.450.20">
    <property type="entry name" value="PAS domain"/>
    <property type="match status" value="1"/>
</dbReference>
<dbReference type="KEGG" id="aon:DEH84_05070"/>
<dbReference type="EC" id="2.7.13.3" evidence="3"/>
<feature type="transmembrane region" description="Helical" evidence="18">
    <location>
        <begin position="20"/>
        <end position="42"/>
    </location>
</feature>
<evidence type="ECO:0000256" key="7">
    <source>
        <dbReference type="ARBA" id="ARBA00022741"/>
    </source>
</evidence>
<dbReference type="PROSITE" id="PS50894">
    <property type="entry name" value="HPT"/>
    <property type="match status" value="1"/>
</dbReference>
<evidence type="ECO:0000256" key="1">
    <source>
        <dbReference type="ARBA" id="ARBA00000085"/>
    </source>
</evidence>
<comment type="subunit">
    <text evidence="13">At low DSF concentrations, interacts with RpfF.</text>
</comment>
<dbReference type="PANTHER" id="PTHR45339:SF5">
    <property type="entry name" value="HISTIDINE KINASE"/>
    <property type="match status" value="1"/>
</dbReference>
<keyword evidence="10" id="KW-0902">Two-component regulatory system</keyword>
<comment type="function">
    <text evidence="12">Member of the two-component regulatory system BvgS/BvgA. Phosphorylates BvgA via a four-step phosphorelay in response to environmental signals.</text>
</comment>
<dbReference type="GO" id="GO:0005886">
    <property type="term" value="C:plasma membrane"/>
    <property type="evidence" value="ECO:0007669"/>
    <property type="project" value="UniProtKB-SubCell"/>
</dbReference>
<evidence type="ECO:0000256" key="14">
    <source>
        <dbReference type="ARBA" id="ARBA00068150"/>
    </source>
</evidence>
<dbReference type="CDD" id="cd00082">
    <property type="entry name" value="HisKA"/>
    <property type="match status" value="1"/>
</dbReference>
<evidence type="ECO:0000256" key="11">
    <source>
        <dbReference type="ARBA" id="ARBA00023026"/>
    </source>
</evidence>
<sequence>MSAIRPEPGPDRITPLSRVLLWRVIGFSLLLSIGAALLVAHVQKNHEAEQQRALLDAVVSVHRVALSRALWELDDQAVAAQLAALHRFPVVLSAEVQGGGLSQRYAREGVAARGSVQTVREPLHAPGGDEVIGIWHLTLDEAALQAEVWTQTRRFLMLVVPLLLLMGGLVFWLVRRRVGHPVSALSHHLGTLLSGNLATPAPEPRHRPATELHRLARGITGLQQALAQELAHRDAVAHELATQRDQLNTVLARQTQHLDGVLSHMADGAGLLDESGSIVLMNPAWAQMLGCGKPQDATPLPVASWLRSPSWPEVCQMLREQDRVVGCELTMSQQDGVLPVEASLSVIERGHAGAVVRVQIVLRDLSQRRQTEQALIDAREEAMAMARARSAFLTNMSHEIRTPMNAVLGMTELALRTSLSPQQRDYLQKSRQAATSLLAMLDDILDLSGIESGRLTLQHKAFLLDDVLDQVMGAVALPAQQKGLALVLDAVFDRPQRPVGDGPRLVQVLTKLCHNAVKFTDAGEVSLTVRMTARPGAETSWLVADVRDTGAGIPPEDQVRVFQPFQQGDGSATRRHGGGGLGLAISRHVVERMGGTLTLRSDVDTGCHVTVRLPLSLDSVDTAEASPAAWPDGPWRSWRVLVVHAHPEAARVLQRQLDVLGLTASVASGREAALRALSEADAADAPWDVVVLNWLMPDTDVVALARDVVQLGLAQVPWRLLACAPGSEAPLLAAGGNLFDAALPQPASTTALAHELARLAERARAASVRAPGEAAARTPSAPPASSSGVKAAALSGMRVLLVEDNPFNQQVAAELLMDAGARVTVAEQGQAALDHLAHEPVDVVLMDIQMPVMDGLEATRRIRDNPVWVDLPVLAVTAHTQASDREAALAAGMDEVLTKPLGVAMLIDALRRWRHGRRQAALVQQAAPSPVPAPAAAPAAAAALPGIDRALGELHCGGRPALHQQLLDIFFKAHRDVARRLADQITAPDWPAAARVLHVLKADAATVGATRLADVARSLETALLAEDQAAVQLHKAELDQALDEVLDGLARRPASGAPSPAPA</sequence>
<feature type="domain" description="Response regulatory" evidence="20">
    <location>
        <begin position="639"/>
        <end position="760"/>
    </location>
</feature>
<feature type="domain" description="Histidine kinase" evidence="19">
    <location>
        <begin position="395"/>
        <end position="617"/>
    </location>
</feature>
<keyword evidence="7" id="KW-0547">Nucleotide-binding</keyword>
<dbReference type="Gene3D" id="3.40.50.2300">
    <property type="match status" value="2"/>
</dbReference>
<accession>A0A2U8FP83</accession>
<dbReference type="CDD" id="cd17546">
    <property type="entry name" value="REC_hyHK_CKI1_RcsC-like"/>
    <property type="match status" value="1"/>
</dbReference>
<dbReference type="InterPro" id="IPR003660">
    <property type="entry name" value="HAMP_dom"/>
</dbReference>
<feature type="domain" description="HAMP" evidence="21">
    <location>
        <begin position="176"/>
        <end position="231"/>
    </location>
</feature>
<dbReference type="InterPro" id="IPR000014">
    <property type="entry name" value="PAS"/>
</dbReference>
<dbReference type="NCBIfam" id="TIGR00229">
    <property type="entry name" value="sensory_box"/>
    <property type="match status" value="1"/>
</dbReference>
<dbReference type="InterPro" id="IPR003661">
    <property type="entry name" value="HisK_dim/P_dom"/>
</dbReference>
<evidence type="ECO:0000256" key="16">
    <source>
        <dbReference type="PROSITE-ProRule" id="PRU00110"/>
    </source>
</evidence>
<dbReference type="SUPFAM" id="SSF52172">
    <property type="entry name" value="CheY-like"/>
    <property type="match status" value="2"/>
</dbReference>
<dbReference type="PRINTS" id="PR00344">
    <property type="entry name" value="BCTRLSENSOR"/>
</dbReference>
<dbReference type="SUPFAM" id="SSF47384">
    <property type="entry name" value="Homodimeric domain of signal transducing histidine kinase"/>
    <property type="match status" value="1"/>
</dbReference>
<dbReference type="InterPro" id="IPR003594">
    <property type="entry name" value="HATPase_dom"/>
</dbReference>
<dbReference type="Pfam" id="PF00072">
    <property type="entry name" value="Response_reg"/>
    <property type="match status" value="1"/>
</dbReference>
<protein>
    <recommendedName>
        <fullName evidence="14">Sensory/regulatory protein RpfC</fullName>
        <ecNumber evidence="3">2.7.13.3</ecNumber>
    </recommendedName>
    <alternativeName>
        <fullName evidence="15">Virulence sensor protein BvgS</fullName>
    </alternativeName>
</protein>
<keyword evidence="18" id="KW-0472">Membrane</keyword>
<dbReference type="GO" id="GO:0000155">
    <property type="term" value="F:phosphorelay sensor kinase activity"/>
    <property type="evidence" value="ECO:0007669"/>
    <property type="project" value="InterPro"/>
</dbReference>
<comment type="catalytic activity">
    <reaction evidence="1">
        <text>ATP + protein L-histidine = ADP + protein N-phospho-L-histidine.</text>
        <dbReference type="EC" id="2.7.13.3"/>
    </reaction>
</comment>
<dbReference type="InterPro" id="IPR036641">
    <property type="entry name" value="HPT_dom_sf"/>
</dbReference>
<dbReference type="OrthoDB" id="5290456at2"/>
<feature type="domain" description="HPt" evidence="22">
    <location>
        <begin position="959"/>
        <end position="1056"/>
    </location>
</feature>
<dbReference type="SMART" id="SM00388">
    <property type="entry name" value="HisKA"/>
    <property type="match status" value="1"/>
</dbReference>
<evidence type="ECO:0000259" key="20">
    <source>
        <dbReference type="PROSITE" id="PS50110"/>
    </source>
</evidence>
<evidence type="ECO:0000256" key="5">
    <source>
        <dbReference type="ARBA" id="ARBA00022679"/>
    </source>
</evidence>
<dbReference type="InterPro" id="IPR004358">
    <property type="entry name" value="Sig_transdc_His_kin-like_C"/>
</dbReference>
<dbReference type="EMBL" id="CP029210">
    <property type="protein sequence ID" value="AWI52862.1"/>
    <property type="molecule type" value="Genomic_DNA"/>
</dbReference>
<evidence type="ECO:0000256" key="18">
    <source>
        <dbReference type="SAM" id="Phobius"/>
    </source>
</evidence>
<keyword evidence="24" id="KW-1185">Reference proteome</keyword>
<keyword evidence="9" id="KW-0067">ATP-binding</keyword>
<dbReference type="SUPFAM" id="SSF47226">
    <property type="entry name" value="Histidine-containing phosphotransfer domain, HPT domain"/>
    <property type="match status" value="1"/>
</dbReference>
<evidence type="ECO:0000256" key="12">
    <source>
        <dbReference type="ARBA" id="ARBA00058004"/>
    </source>
</evidence>
<dbReference type="SUPFAM" id="SSF55785">
    <property type="entry name" value="PYP-like sensor domain (PAS domain)"/>
    <property type="match status" value="1"/>
</dbReference>
<dbReference type="Gene3D" id="3.30.565.10">
    <property type="entry name" value="Histidine kinase-like ATPase, C-terminal domain"/>
    <property type="match status" value="1"/>
</dbReference>
<dbReference type="Pfam" id="PF02518">
    <property type="entry name" value="HATPase_c"/>
    <property type="match status" value="1"/>
</dbReference>
<keyword evidence="18" id="KW-1133">Transmembrane helix</keyword>
<dbReference type="SUPFAM" id="SSF55874">
    <property type="entry name" value="ATPase domain of HSP90 chaperone/DNA topoisomerase II/histidine kinase"/>
    <property type="match status" value="1"/>
</dbReference>
<comment type="caution">
    <text evidence="17">Lacks conserved residue(s) required for the propagation of feature annotation.</text>
</comment>
<feature type="domain" description="Response regulatory" evidence="20">
    <location>
        <begin position="798"/>
        <end position="914"/>
    </location>
</feature>
<evidence type="ECO:0000313" key="23">
    <source>
        <dbReference type="EMBL" id="AWI52862.1"/>
    </source>
</evidence>
<name>A0A2U8FP83_9BURK</name>
<dbReference type="SMART" id="SM00448">
    <property type="entry name" value="REC"/>
    <property type="match status" value="2"/>
</dbReference>
<dbReference type="Gene3D" id="6.10.340.10">
    <property type="match status" value="1"/>
</dbReference>
<dbReference type="Pfam" id="PF00512">
    <property type="entry name" value="HisKA"/>
    <property type="match status" value="1"/>
</dbReference>
<dbReference type="InterPro" id="IPR008207">
    <property type="entry name" value="Sig_transdc_His_kin_Hpt_dom"/>
</dbReference>